<feature type="compositionally biased region" description="Low complexity" evidence="1">
    <location>
        <begin position="121"/>
        <end position="135"/>
    </location>
</feature>
<accession>A0AAE1PWE8</accession>
<reference evidence="3" key="1">
    <citation type="submission" date="2023-11" db="EMBL/GenBank/DDBJ databases">
        <title>Genome assemblies of two species of porcelain crab, Petrolisthes cinctipes and Petrolisthes manimaculis (Anomura: Porcellanidae).</title>
        <authorList>
            <person name="Angst P."/>
        </authorList>
    </citation>
    <scope>NUCLEOTIDE SEQUENCE</scope>
    <source>
        <strain evidence="3">PB745_02</strain>
        <tissue evidence="3">Gill</tissue>
    </source>
</reference>
<feature type="transmembrane region" description="Helical" evidence="2">
    <location>
        <begin position="12"/>
        <end position="32"/>
    </location>
</feature>
<dbReference type="Proteomes" id="UP001292094">
    <property type="component" value="Unassembled WGS sequence"/>
</dbReference>
<keyword evidence="4" id="KW-1185">Reference proteome</keyword>
<proteinExistence type="predicted"/>
<dbReference type="EMBL" id="JAWZYT010001095">
    <property type="protein sequence ID" value="KAK4315658.1"/>
    <property type="molecule type" value="Genomic_DNA"/>
</dbReference>
<keyword evidence="2" id="KW-0472">Membrane</keyword>
<evidence type="ECO:0000256" key="2">
    <source>
        <dbReference type="SAM" id="Phobius"/>
    </source>
</evidence>
<gene>
    <name evidence="3" type="ORF">Pmani_013121</name>
</gene>
<evidence type="ECO:0000256" key="1">
    <source>
        <dbReference type="SAM" id="MobiDB-lite"/>
    </source>
</evidence>
<sequence>MDMGVIKGRLFVPLAAGEMGVAVVVGLGGAAVSPLQVRQPCRPATQAVRLRHAAFSDVRESGDALLPPPPPPLAQAVPLVGPLSVAGEWVMAGLWVLAGLGTGTSGGLEVEVEEGSRPASTTTFPPTPETQQTNTSIYHSHL</sequence>
<feature type="region of interest" description="Disordered" evidence="1">
    <location>
        <begin position="108"/>
        <end position="142"/>
    </location>
</feature>
<protein>
    <submittedName>
        <fullName evidence="3">Uncharacterized protein</fullName>
    </submittedName>
</protein>
<evidence type="ECO:0000313" key="4">
    <source>
        <dbReference type="Proteomes" id="UP001292094"/>
    </source>
</evidence>
<organism evidence="3 4">
    <name type="scientific">Petrolisthes manimaculis</name>
    <dbReference type="NCBI Taxonomy" id="1843537"/>
    <lineage>
        <taxon>Eukaryota</taxon>
        <taxon>Metazoa</taxon>
        <taxon>Ecdysozoa</taxon>
        <taxon>Arthropoda</taxon>
        <taxon>Crustacea</taxon>
        <taxon>Multicrustacea</taxon>
        <taxon>Malacostraca</taxon>
        <taxon>Eumalacostraca</taxon>
        <taxon>Eucarida</taxon>
        <taxon>Decapoda</taxon>
        <taxon>Pleocyemata</taxon>
        <taxon>Anomura</taxon>
        <taxon>Galatheoidea</taxon>
        <taxon>Porcellanidae</taxon>
        <taxon>Petrolisthes</taxon>
    </lineage>
</organism>
<keyword evidence="2" id="KW-1133">Transmembrane helix</keyword>
<comment type="caution">
    <text evidence="3">The sequence shown here is derived from an EMBL/GenBank/DDBJ whole genome shotgun (WGS) entry which is preliminary data.</text>
</comment>
<keyword evidence="2" id="KW-0812">Transmembrane</keyword>
<evidence type="ECO:0000313" key="3">
    <source>
        <dbReference type="EMBL" id="KAK4315658.1"/>
    </source>
</evidence>
<dbReference type="AlphaFoldDB" id="A0AAE1PWE8"/>
<name>A0AAE1PWE8_9EUCA</name>